<dbReference type="VEuPathDB" id="FungiDB:SMAC_08701"/>
<organism evidence="2 3">
    <name type="scientific">Sordaria macrospora</name>
    <dbReference type="NCBI Taxonomy" id="5147"/>
    <lineage>
        <taxon>Eukaryota</taxon>
        <taxon>Fungi</taxon>
        <taxon>Dikarya</taxon>
        <taxon>Ascomycota</taxon>
        <taxon>Pezizomycotina</taxon>
        <taxon>Sordariomycetes</taxon>
        <taxon>Sordariomycetidae</taxon>
        <taxon>Sordariales</taxon>
        <taxon>Sordariaceae</taxon>
        <taxon>Sordaria</taxon>
    </lineage>
</organism>
<dbReference type="PANTHER" id="PTHR39603">
    <property type="entry name" value="CYANOVIRIN-N DOMAIN-CONTAINING PROTEIN"/>
    <property type="match status" value="1"/>
</dbReference>
<gene>
    <name evidence="2" type="ORF">SMACR_08701</name>
</gene>
<evidence type="ECO:0000313" key="2">
    <source>
        <dbReference type="EMBL" id="KAA8630658.1"/>
    </source>
</evidence>
<name>A0A8S8ZMT8_SORMA</name>
<sequence>MVAFSNLFTLSVMALCAQITQVDAVPQPAVSRAEASSVTQRFSFARWVDDKFTNPDTALSPEQAWQAYLDSTADKDKDDDVLPATASSGPEKRWDSQVKCNERNRVKAVDVVQCIENLHKSVNRKDPHCPTHPVTLIPKDKGKKHTMQAWCRVNNLVVGPDLSEDLGQDNSKLASCVSVAQTIGAIMDTCTTESGDEKWVSGWREKDLTGLRVEINVLGAQTFTIG</sequence>
<evidence type="ECO:0000256" key="1">
    <source>
        <dbReference type="SAM" id="SignalP"/>
    </source>
</evidence>
<comment type="caution">
    <text evidence="2">The sequence shown here is derived from an EMBL/GenBank/DDBJ whole genome shotgun (WGS) entry which is preliminary data.</text>
</comment>
<protein>
    <recommendedName>
        <fullName evidence="4">Secreted protein</fullName>
    </recommendedName>
</protein>
<reference evidence="2 3" key="1">
    <citation type="submission" date="2017-07" db="EMBL/GenBank/DDBJ databases">
        <title>Genome sequence of the Sordaria macrospora wild type strain R19027.</title>
        <authorList>
            <person name="Nowrousian M."/>
            <person name="Teichert I."/>
            <person name="Kueck U."/>
        </authorList>
    </citation>
    <scope>NUCLEOTIDE SEQUENCE [LARGE SCALE GENOMIC DNA]</scope>
    <source>
        <strain evidence="2 3">R19027</strain>
        <tissue evidence="2">Mycelium</tissue>
    </source>
</reference>
<dbReference type="EMBL" id="NMPR01000098">
    <property type="protein sequence ID" value="KAA8630658.1"/>
    <property type="molecule type" value="Genomic_DNA"/>
</dbReference>
<evidence type="ECO:0000313" key="3">
    <source>
        <dbReference type="Proteomes" id="UP000433876"/>
    </source>
</evidence>
<keyword evidence="1" id="KW-0732">Signal</keyword>
<dbReference type="Proteomes" id="UP000433876">
    <property type="component" value="Unassembled WGS sequence"/>
</dbReference>
<feature type="chain" id="PRO_5035717315" description="Secreted protein" evidence="1">
    <location>
        <begin position="25"/>
        <end position="226"/>
    </location>
</feature>
<dbReference type="PANTHER" id="PTHR39603:SF1">
    <property type="entry name" value="CYANOVIRIN-N DOMAIN-CONTAINING PROTEIN"/>
    <property type="match status" value="1"/>
</dbReference>
<accession>A0A8S8ZMT8</accession>
<proteinExistence type="predicted"/>
<dbReference type="AlphaFoldDB" id="A0A8S8ZMT8"/>
<feature type="signal peptide" evidence="1">
    <location>
        <begin position="1"/>
        <end position="24"/>
    </location>
</feature>
<evidence type="ECO:0008006" key="4">
    <source>
        <dbReference type="Google" id="ProtNLM"/>
    </source>
</evidence>